<sequence>MDPLFKCKEQMAYGSSRLEDQRQSLSPLGRIVKVYSGKDSKVRVQKVQAPGQEICQKMATHHRDETVEERKIRDGRGKHAKWTAPHTTAQTLNEELVAKLVDHLTAKLVNRLITKLMNRLTAKLVDRLTAKLMNCLTAKLVDRLTAKLVVVNLVKPTPRWNTAPMAGKLPQPSHEPPFQAEGTLTKARSERERGSGLGEALAPNYQSPEAPYKNNWGKRKICKKCLSSKKACYPYNSTDGSVNIDVIRIDEPCAKCLDDVIWLS</sequence>
<protein>
    <submittedName>
        <fullName evidence="2">Uncharacterized protein</fullName>
    </submittedName>
</protein>
<proteinExistence type="predicted"/>
<accession>A0ABN8LZR2</accession>
<name>A0ABN8LZR2_9CNID</name>
<gene>
    <name evidence="2" type="ORF">PEVE_00011513</name>
</gene>
<keyword evidence="3" id="KW-1185">Reference proteome</keyword>
<comment type="caution">
    <text evidence="2">The sequence shown here is derived from an EMBL/GenBank/DDBJ whole genome shotgun (WGS) entry which is preliminary data.</text>
</comment>
<evidence type="ECO:0000313" key="2">
    <source>
        <dbReference type="EMBL" id="CAH3021465.1"/>
    </source>
</evidence>
<organism evidence="2 3">
    <name type="scientific">Porites evermanni</name>
    <dbReference type="NCBI Taxonomy" id="104178"/>
    <lineage>
        <taxon>Eukaryota</taxon>
        <taxon>Metazoa</taxon>
        <taxon>Cnidaria</taxon>
        <taxon>Anthozoa</taxon>
        <taxon>Hexacorallia</taxon>
        <taxon>Scleractinia</taxon>
        <taxon>Fungiina</taxon>
        <taxon>Poritidae</taxon>
        <taxon>Porites</taxon>
    </lineage>
</organism>
<dbReference type="Proteomes" id="UP001159427">
    <property type="component" value="Unassembled WGS sequence"/>
</dbReference>
<evidence type="ECO:0000313" key="3">
    <source>
        <dbReference type="Proteomes" id="UP001159427"/>
    </source>
</evidence>
<feature type="region of interest" description="Disordered" evidence="1">
    <location>
        <begin position="166"/>
        <end position="200"/>
    </location>
</feature>
<dbReference type="EMBL" id="CALNXI010000183">
    <property type="protein sequence ID" value="CAH3021465.1"/>
    <property type="molecule type" value="Genomic_DNA"/>
</dbReference>
<reference evidence="2 3" key="1">
    <citation type="submission" date="2022-05" db="EMBL/GenBank/DDBJ databases">
        <authorList>
            <consortium name="Genoscope - CEA"/>
            <person name="William W."/>
        </authorList>
    </citation>
    <scope>NUCLEOTIDE SEQUENCE [LARGE SCALE GENOMIC DNA]</scope>
</reference>
<evidence type="ECO:0000256" key="1">
    <source>
        <dbReference type="SAM" id="MobiDB-lite"/>
    </source>
</evidence>